<dbReference type="GO" id="GO:0005737">
    <property type="term" value="C:cytoplasm"/>
    <property type="evidence" value="ECO:0007669"/>
    <property type="project" value="TreeGrafter"/>
</dbReference>
<comment type="caution">
    <text evidence="9">The sequence shown here is derived from an EMBL/GenBank/DDBJ whole genome shotgun (WGS) entry which is preliminary data.</text>
</comment>
<dbReference type="EMBL" id="AMGM01000012">
    <property type="protein sequence ID" value="EKB50158.1"/>
    <property type="molecule type" value="Genomic_DNA"/>
</dbReference>
<dbReference type="Proteomes" id="UP000004478">
    <property type="component" value="Unassembled WGS sequence"/>
</dbReference>
<organism evidence="9 10">
    <name type="scientific">Cecembia lonarensis (strain CCUG 58316 / KCTC 22772 / LW9)</name>
    <dbReference type="NCBI Taxonomy" id="1225176"/>
    <lineage>
        <taxon>Bacteria</taxon>
        <taxon>Pseudomonadati</taxon>
        <taxon>Bacteroidota</taxon>
        <taxon>Cytophagia</taxon>
        <taxon>Cytophagales</taxon>
        <taxon>Cyclobacteriaceae</taxon>
        <taxon>Cecembia</taxon>
    </lineage>
</organism>
<dbReference type="NCBIfam" id="TIGR00641">
    <property type="entry name" value="acid_CoA_mut_N"/>
    <property type="match status" value="1"/>
</dbReference>
<evidence type="ECO:0000256" key="2">
    <source>
        <dbReference type="ARBA" id="ARBA00008465"/>
    </source>
</evidence>
<dbReference type="InterPro" id="IPR006159">
    <property type="entry name" value="Acid_CoA_mut_C"/>
</dbReference>
<dbReference type="InterPro" id="IPR058549">
    <property type="entry name" value="MeMalonylCoA_mutase_a/b_site"/>
</dbReference>
<keyword evidence="7" id="KW-0170">Cobalt</keyword>
<dbReference type="PROSITE" id="PS00544">
    <property type="entry name" value="METMALONYL_COA_MUTASE"/>
    <property type="match status" value="1"/>
</dbReference>
<dbReference type="NCBIfam" id="NF006944">
    <property type="entry name" value="PRK09426.1"/>
    <property type="match status" value="1"/>
</dbReference>
<keyword evidence="4" id="KW-0846">Cobalamin</keyword>
<dbReference type="GO" id="GO:0031419">
    <property type="term" value="F:cobalamin binding"/>
    <property type="evidence" value="ECO:0007669"/>
    <property type="project" value="UniProtKB-KW"/>
</dbReference>
<keyword evidence="10" id="KW-1185">Reference proteome</keyword>
<evidence type="ECO:0000256" key="4">
    <source>
        <dbReference type="ARBA" id="ARBA00022628"/>
    </source>
</evidence>
<keyword evidence="6 9" id="KW-0413">Isomerase</keyword>
<evidence type="ECO:0000259" key="8">
    <source>
        <dbReference type="PROSITE" id="PS51332"/>
    </source>
</evidence>
<evidence type="ECO:0000256" key="7">
    <source>
        <dbReference type="ARBA" id="ARBA00023285"/>
    </source>
</evidence>
<dbReference type="FunFam" id="3.20.20.240:FF:000001">
    <property type="entry name" value="Probable methylmalonyl-coa mutase"/>
    <property type="match status" value="1"/>
</dbReference>
<dbReference type="GO" id="GO:0019678">
    <property type="term" value="P:propionate metabolic process, methylmalonyl pathway"/>
    <property type="evidence" value="ECO:0007669"/>
    <property type="project" value="TreeGrafter"/>
</dbReference>
<protein>
    <recommendedName>
        <fullName evidence="3">methylmalonyl-CoA mutase</fullName>
        <ecNumber evidence="3">5.4.99.2</ecNumber>
    </recommendedName>
</protein>
<dbReference type="EC" id="5.4.99.2" evidence="3"/>
<dbReference type="NCBIfam" id="TIGR00640">
    <property type="entry name" value="acid_CoA_mut_C"/>
    <property type="match status" value="1"/>
</dbReference>
<dbReference type="InterPro" id="IPR016176">
    <property type="entry name" value="Cbl-dep_enz_cat"/>
</dbReference>
<dbReference type="InterPro" id="IPR036724">
    <property type="entry name" value="Cobalamin-bd_sf"/>
</dbReference>
<dbReference type="Gene3D" id="3.40.50.280">
    <property type="entry name" value="Cobalamin-binding domain"/>
    <property type="match status" value="1"/>
</dbReference>
<dbReference type="PROSITE" id="PS51332">
    <property type="entry name" value="B12_BINDING"/>
    <property type="match status" value="1"/>
</dbReference>
<dbReference type="OrthoDB" id="9762378at2"/>
<name>K1LIQ8_CECL9</name>
<dbReference type="FunFam" id="3.40.50.280:FF:000002">
    <property type="entry name" value="Methylmalonyl-CoA mutase, mitochondrial"/>
    <property type="match status" value="1"/>
</dbReference>
<evidence type="ECO:0000313" key="10">
    <source>
        <dbReference type="Proteomes" id="UP000004478"/>
    </source>
</evidence>
<dbReference type="SUPFAM" id="SSF52242">
    <property type="entry name" value="Cobalamin (vitamin B12)-binding domain"/>
    <property type="match status" value="1"/>
</dbReference>
<evidence type="ECO:0000256" key="5">
    <source>
        <dbReference type="ARBA" id="ARBA00022723"/>
    </source>
</evidence>
<dbReference type="InterPro" id="IPR006158">
    <property type="entry name" value="Cobalamin-bd"/>
</dbReference>
<accession>K1LIQ8</accession>
<evidence type="ECO:0000313" key="9">
    <source>
        <dbReference type="EMBL" id="EKB50158.1"/>
    </source>
</evidence>
<evidence type="ECO:0000256" key="3">
    <source>
        <dbReference type="ARBA" id="ARBA00012398"/>
    </source>
</evidence>
<feature type="domain" description="B12-binding" evidence="8">
    <location>
        <begin position="578"/>
        <end position="706"/>
    </location>
</feature>
<dbReference type="Gene3D" id="3.20.20.240">
    <property type="entry name" value="Methylmalonyl-CoA mutase"/>
    <property type="match status" value="1"/>
</dbReference>
<dbReference type="GO" id="GO:0046872">
    <property type="term" value="F:metal ion binding"/>
    <property type="evidence" value="ECO:0007669"/>
    <property type="project" value="UniProtKB-KW"/>
</dbReference>
<keyword evidence="5" id="KW-0479">Metal-binding</keyword>
<dbReference type="Pfam" id="PF02310">
    <property type="entry name" value="B12-binding"/>
    <property type="match status" value="1"/>
</dbReference>
<dbReference type="PANTHER" id="PTHR48101:SF4">
    <property type="entry name" value="METHYLMALONYL-COA MUTASE, MITOCHONDRIAL"/>
    <property type="match status" value="1"/>
</dbReference>
<dbReference type="Pfam" id="PF01642">
    <property type="entry name" value="MM_CoA_mutase"/>
    <property type="match status" value="1"/>
</dbReference>
<comment type="similarity">
    <text evidence="2">Belongs to the methylmalonyl-CoA mutase family.</text>
</comment>
<proteinExistence type="inferred from homology"/>
<gene>
    <name evidence="9" type="primary">mutB</name>
    <name evidence="9" type="ORF">B879_01163</name>
</gene>
<dbReference type="InterPro" id="IPR006098">
    <property type="entry name" value="MMCoA_mutase_a_cat"/>
</dbReference>
<comment type="cofactor">
    <cofactor evidence="1">
        <name>adenosylcob(III)alamin</name>
        <dbReference type="ChEBI" id="CHEBI:18408"/>
    </cofactor>
</comment>
<dbReference type="GO" id="GO:0004494">
    <property type="term" value="F:methylmalonyl-CoA mutase activity"/>
    <property type="evidence" value="ECO:0007669"/>
    <property type="project" value="UniProtKB-EC"/>
</dbReference>
<dbReference type="RefSeq" id="WP_009184205.1">
    <property type="nucleotide sequence ID" value="NZ_AMGM01000012.1"/>
</dbReference>
<dbReference type="CDD" id="cd02071">
    <property type="entry name" value="MM_CoA_mut_B12_BD"/>
    <property type="match status" value="1"/>
</dbReference>
<dbReference type="SUPFAM" id="SSF51703">
    <property type="entry name" value="Cobalamin (vitamin B12)-dependent enzymes"/>
    <property type="match status" value="1"/>
</dbReference>
<dbReference type="InterPro" id="IPR006099">
    <property type="entry name" value="MeMalonylCoA_mutase_a/b_cat"/>
</dbReference>
<evidence type="ECO:0000256" key="6">
    <source>
        <dbReference type="ARBA" id="ARBA00023235"/>
    </source>
</evidence>
<sequence length="706" mass="77569">MRPHLENLSFSSNKENRTFTEAFWETAEKVVVPSQFSDKVYQSIFHKDFAAGVPPYLRGPYSTMYVMRPWTIRQYAGFSTAEESNAFYRRNLAAGQKGLSVAFDLATHRGYDSDHPRVVGDVGKAGVAIDSILDIKLLFDGIPLDQMSVSMTMNGAVIPILAFYIVAAEEQGVKAEQLSGTIQNDILKEFMVRNTYIYPPQPSMRIIADIFEYTSKNMPKFNSISISGYHMQEAGATAELELAYTLADGLEYLKAGIAAGLDIDDFAPRLSFFWAIGMNHFMEIAKMRAGRLLWAKLVKGFNPKDPKSLALRTHCQTSGWSLTEQDAFNNVTRTAVEAMAAVLGHTQSLHTNSFDEAIALPTDFSARIARNTQLYLQEETGITKVVDPWGGSYYLEYLTDQLLGKAWALIQEVEELGGMAKAIEAGIPKMRIEEAAARKQARIDSGKDVIVGVNRYQTEEEDAFEILEVDNKTVREKQIQRLGELKATRNQEEVVLALEAITRAAGTGEGNLLALAVDAARKRATLGEISFAMEKEFGRHKATVKSISGVYSGEAKDDKSFKEAQALANRFAELEGRRPRIMVAKMGQDGHDRGAKVIATGFADLGFDVDIGPLFQTPEEVAMQAVENDVHVVGASSLAAGHKTLVPALIEELKKLGREDIMVIAGGVIPPKDYDFLYAAGVAAVFGPGTVIAKAAIDILNKLMET</sequence>
<dbReference type="CDD" id="cd03679">
    <property type="entry name" value="MM_CoA_mutase_alpha_like"/>
    <property type="match status" value="1"/>
</dbReference>
<reference evidence="9 10" key="1">
    <citation type="journal article" date="2012" name="J. Bacteriol.">
        <title>Draft Genome Sequence of Cecembia lonarensis Strain LW9T, Isolated from Lonar Lake, a Haloalkaline Lake in India.</title>
        <authorList>
            <person name="Shivaji S."/>
            <person name="Ara S."/>
            <person name="Singh A."/>
            <person name="Pinnaka A.K."/>
        </authorList>
    </citation>
    <scope>NUCLEOTIDE SEQUENCE [LARGE SCALE GENOMIC DNA]</scope>
    <source>
        <strain evidence="9 10">LW9</strain>
    </source>
</reference>
<dbReference type="PANTHER" id="PTHR48101">
    <property type="entry name" value="METHYLMALONYL-COA MUTASE, MITOCHONDRIAL-RELATED"/>
    <property type="match status" value="1"/>
</dbReference>
<evidence type="ECO:0000256" key="1">
    <source>
        <dbReference type="ARBA" id="ARBA00001922"/>
    </source>
</evidence>
<dbReference type="PATRIC" id="fig|1225176.3.peg.1241"/>
<dbReference type="AlphaFoldDB" id="K1LIQ8"/>